<dbReference type="OrthoDB" id="5413830at2"/>
<dbReference type="GO" id="GO:0043743">
    <property type="term" value="F:LPPG:FO 2-phospho-L-lactate transferase activity"/>
    <property type="evidence" value="ECO:0007669"/>
    <property type="project" value="InterPro"/>
</dbReference>
<dbReference type="AlphaFoldDB" id="A0A1G5AP74"/>
<proteinExistence type="predicted"/>
<dbReference type="Proteomes" id="UP000198870">
    <property type="component" value="Unassembled WGS sequence"/>
</dbReference>
<dbReference type="Pfam" id="PF01933">
    <property type="entry name" value="CofD"/>
    <property type="match status" value="1"/>
</dbReference>
<reference evidence="1 2" key="1">
    <citation type="submission" date="2016-10" db="EMBL/GenBank/DDBJ databases">
        <authorList>
            <person name="de Groot N.N."/>
        </authorList>
    </citation>
    <scope>NUCLEOTIDE SEQUENCE [LARGE SCALE GENOMIC DNA]</scope>
    <source>
        <strain evidence="1 2">AA1</strain>
    </source>
</reference>
<dbReference type="InterPro" id="IPR038136">
    <property type="entry name" value="CofD-like_dom_sf"/>
</dbReference>
<dbReference type="PANTHER" id="PTHR31240:SF0">
    <property type="entry name" value="MATERNAL EFFECT EMBRYO ARREST 18"/>
    <property type="match status" value="1"/>
</dbReference>
<dbReference type="InterPro" id="IPR027591">
    <property type="entry name" value="CofD-rel_GAK"/>
</dbReference>
<dbReference type="NCBIfam" id="TIGR04357">
    <property type="entry name" value="CofD_rel_GAK"/>
    <property type="match status" value="1"/>
</dbReference>
<dbReference type="SUPFAM" id="SSF142338">
    <property type="entry name" value="CofD-like"/>
    <property type="match status" value="1"/>
</dbReference>
<gene>
    <name evidence="1" type="ORF">SAMN05216233_101350</name>
</gene>
<dbReference type="PANTHER" id="PTHR31240">
    <property type="entry name" value="MATERNAL EFFECT EMBRYO ARREST 18"/>
    <property type="match status" value="1"/>
</dbReference>
<keyword evidence="2" id="KW-1185">Reference proteome</keyword>
<dbReference type="InterPro" id="IPR002882">
    <property type="entry name" value="CofD"/>
</dbReference>
<dbReference type="EMBL" id="FMUX01000001">
    <property type="protein sequence ID" value="SCX79652.1"/>
    <property type="molecule type" value="Genomic_DNA"/>
</dbReference>
<evidence type="ECO:0000313" key="1">
    <source>
        <dbReference type="EMBL" id="SCX79652.1"/>
    </source>
</evidence>
<dbReference type="CDD" id="cd07187">
    <property type="entry name" value="YvcK_like"/>
    <property type="match status" value="1"/>
</dbReference>
<protein>
    <submittedName>
        <fullName evidence="1">CofD-related protein, GAK system</fullName>
    </submittedName>
</protein>
<sequence>MQDEMLIPDSTKCERYMRAPQAGPRILFFSGGTALSEVSRELTRYTHNTIHIMTPFDSGGSSGELRRWFHIPAMGDIRSRLLSLSAASPGEPQAAAALFSHRFSMDMPRHEATSELAALAGGSHPLMRGLSLQTEEILCPHFRLFLSSMPDAFDLRGACMGNLILTSAYLASSCKMASGIRLLSALVGGHGVVHPVVGEDMHIAAELDDGSVVVGQHLLTGKEGGAIQARIARVWLTRSLDNAAPAKVSIDGETADRIGEAELICFPIGSFFTSVVANILPWGVGKAVAANPCPKVFVPNPFDDPELLGYSVEDQVATLMAYLGASGAPEGRDALQYVLVDTGKGTYPGGLNPDAIEAMGARVIDVPLIAEPAGAGIDKGLLTRALLSFT</sequence>
<accession>A0A1G5AP74</accession>
<organism evidence="1 2">
    <name type="scientific">Desulfoluna spongiiphila</name>
    <dbReference type="NCBI Taxonomy" id="419481"/>
    <lineage>
        <taxon>Bacteria</taxon>
        <taxon>Pseudomonadati</taxon>
        <taxon>Thermodesulfobacteriota</taxon>
        <taxon>Desulfobacteria</taxon>
        <taxon>Desulfobacterales</taxon>
        <taxon>Desulfolunaceae</taxon>
        <taxon>Desulfoluna</taxon>
    </lineage>
</organism>
<dbReference type="STRING" id="419481.SAMN05216233_101350"/>
<evidence type="ECO:0000313" key="2">
    <source>
        <dbReference type="Proteomes" id="UP000198870"/>
    </source>
</evidence>
<dbReference type="Gene3D" id="3.40.50.10680">
    <property type="entry name" value="CofD-like domains"/>
    <property type="match status" value="1"/>
</dbReference>
<name>A0A1G5AP74_9BACT</name>